<feature type="region of interest" description="Disordered" evidence="1">
    <location>
        <begin position="56"/>
        <end position="75"/>
    </location>
</feature>
<protein>
    <submittedName>
        <fullName evidence="2">Uncharacterized protein</fullName>
    </submittedName>
</protein>
<evidence type="ECO:0000313" key="2">
    <source>
        <dbReference type="EMBL" id="OWY98362.1"/>
    </source>
</evidence>
<sequence length="75" mass="8266">MGANYARKEVEGQPWGGWSVNLHRHWCPCGSCVHVVFVLWATAHVDSNGQEILVSGGNDDAVRTRVPSREGVHEL</sequence>
<gene>
    <name evidence="2" type="ORF">PHMEG_00030887</name>
</gene>
<accession>A0A225UZD9</accession>
<evidence type="ECO:0000313" key="3">
    <source>
        <dbReference type="Proteomes" id="UP000198211"/>
    </source>
</evidence>
<proteinExistence type="predicted"/>
<evidence type="ECO:0000256" key="1">
    <source>
        <dbReference type="SAM" id="MobiDB-lite"/>
    </source>
</evidence>
<name>A0A225UZD9_9STRA</name>
<reference evidence="3" key="1">
    <citation type="submission" date="2017-03" db="EMBL/GenBank/DDBJ databases">
        <title>Phytopthora megakarya and P. palmivora, two closely related causual agents of cacao black pod achieved similar genome size and gene model numbers by different mechanisms.</title>
        <authorList>
            <person name="Ali S."/>
            <person name="Shao J."/>
            <person name="Larry D.J."/>
            <person name="Kronmiller B."/>
            <person name="Shen D."/>
            <person name="Strem M.D."/>
            <person name="Melnick R.L."/>
            <person name="Guiltinan M.J."/>
            <person name="Tyler B.M."/>
            <person name="Meinhardt L.W."/>
            <person name="Bailey B.A."/>
        </authorList>
    </citation>
    <scope>NUCLEOTIDE SEQUENCE [LARGE SCALE GENOMIC DNA]</scope>
    <source>
        <strain evidence="3">zdho120</strain>
    </source>
</reference>
<comment type="caution">
    <text evidence="2">The sequence shown here is derived from an EMBL/GenBank/DDBJ whole genome shotgun (WGS) entry which is preliminary data.</text>
</comment>
<organism evidence="2 3">
    <name type="scientific">Phytophthora megakarya</name>
    <dbReference type="NCBI Taxonomy" id="4795"/>
    <lineage>
        <taxon>Eukaryota</taxon>
        <taxon>Sar</taxon>
        <taxon>Stramenopiles</taxon>
        <taxon>Oomycota</taxon>
        <taxon>Peronosporomycetes</taxon>
        <taxon>Peronosporales</taxon>
        <taxon>Peronosporaceae</taxon>
        <taxon>Phytophthora</taxon>
    </lineage>
</organism>
<dbReference type="AlphaFoldDB" id="A0A225UZD9"/>
<dbReference type="Proteomes" id="UP000198211">
    <property type="component" value="Unassembled WGS sequence"/>
</dbReference>
<feature type="compositionally biased region" description="Basic and acidic residues" evidence="1">
    <location>
        <begin position="60"/>
        <end position="75"/>
    </location>
</feature>
<dbReference type="EMBL" id="NBNE01009484">
    <property type="protein sequence ID" value="OWY98362.1"/>
    <property type="molecule type" value="Genomic_DNA"/>
</dbReference>
<keyword evidence="3" id="KW-1185">Reference proteome</keyword>
<dbReference type="OrthoDB" id="121117at2759"/>